<protein>
    <recommendedName>
        <fullName evidence="2">Alcohol dehydrogenase-like C-terminal domain-containing protein</fullName>
    </recommendedName>
</protein>
<dbReference type="AlphaFoldDB" id="A0A7S1FQS2"/>
<reference evidence="3" key="1">
    <citation type="submission" date="2021-01" db="EMBL/GenBank/DDBJ databases">
        <authorList>
            <person name="Corre E."/>
            <person name="Pelletier E."/>
            <person name="Niang G."/>
            <person name="Scheremetjew M."/>
            <person name="Finn R."/>
            <person name="Kale V."/>
            <person name="Holt S."/>
            <person name="Cochrane G."/>
            <person name="Meng A."/>
            <person name="Brown T."/>
            <person name="Cohen L."/>
        </authorList>
    </citation>
    <scope>NUCLEOTIDE SEQUENCE</scope>
    <source>
        <strain evidence="3">308</strain>
    </source>
</reference>
<evidence type="ECO:0000313" key="3">
    <source>
        <dbReference type="EMBL" id="CAD8883668.1"/>
    </source>
</evidence>
<dbReference type="InterPro" id="IPR052585">
    <property type="entry name" value="Lipid_raft_assoc_Zn_ADH"/>
</dbReference>
<dbReference type="Gene3D" id="3.90.180.10">
    <property type="entry name" value="Medium-chain alcohol dehydrogenases, catalytic domain"/>
    <property type="match status" value="1"/>
</dbReference>
<feature type="region of interest" description="Disordered" evidence="1">
    <location>
        <begin position="1"/>
        <end position="25"/>
    </location>
</feature>
<feature type="compositionally biased region" description="Polar residues" evidence="1">
    <location>
        <begin position="1"/>
        <end position="14"/>
    </location>
</feature>
<proteinExistence type="predicted"/>
<dbReference type="InterPro" id="IPR013149">
    <property type="entry name" value="ADH-like_C"/>
</dbReference>
<name>A0A7S1FQS2_9STRA</name>
<dbReference type="EMBL" id="HBFR01014905">
    <property type="protein sequence ID" value="CAD8883668.1"/>
    <property type="molecule type" value="Transcribed_RNA"/>
</dbReference>
<dbReference type="Gene3D" id="3.40.50.720">
    <property type="entry name" value="NAD(P)-binding Rossmann-like Domain"/>
    <property type="match status" value="1"/>
</dbReference>
<sequence length="344" mass="37621">MSLTQSRSVTSNRSVPDMPPPGRKMSSAEITSFLALNTPIPRRKSCRENEVKNFKRLEIKFRLKNDEVSATIDLTEASDLKDAGSADDSDSCVDDRNESTTSFAVLDSFCGSTTNIGKASPYIHITDLPKQSVDAAQLVSIFRNYVSAYRCLHRVGGESDIGEKTKVYISRGNDAVGQAAIELALAAGAGSVYARAEQKYHTHLKKLGAVPLSPGREVDWIELLRGTADIVIDSVGQLTMPSSVAVKGAGGKLVCIGDAVNYCMSPMGILKYGLVSRKHSYNLLHDMAENVNDFRDDIMKIFVLLDEKKINPRVSQSLQLTDIKSVKVDYRHMVPPKPSNPLLV</sequence>
<dbReference type="SUPFAM" id="SSF51735">
    <property type="entry name" value="NAD(P)-binding Rossmann-fold domains"/>
    <property type="match status" value="1"/>
</dbReference>
<dbReference type="PANTHER" id="PTHR43482">
    <property type="entry name" value="PROTEIN AST1-RELATED"/>
    <property type="match status" value="1"/>
</dbReference>
<organism evidence="3">
    <name type="scientific">Corethron hystrix</name>
    <dbReference type="NCBI Taxonomy" id="216773"/>
    <lineage>
        <taxon>Eukaryota</taxon>
        <taxon>Sar</taxon>
        <taxon>Stramenopiles</taxon>
        <taxon>Ochrophyta</taxon>
        <taxon>Bacillariophyta</taxon>
        <taxon>Coscinodiscophyceae</taxon>
        <taxon>Corethrophycidae</taxon>
        <taxon>Corethrales</taxon>
        <taxon>Corethraceae</taxon>
        <taxon>Corethron</taxon>
    </lineage>
</organism>
<dbReference type="InterPro" id="IPR036291">
    <property type="entry name" value="NAD(P)-bd_dom_sf"/>
</dbReference>
<gene>
    <name evidence="3" type="ORF">CHYS00102_LOCUS10864</name>
</gene>
<evidence type="ECO:0000259" key="2">
    <source>
        <dbReference type="Pfam" id="PF00107"/>
    </source>
</evidence>
<dbReference type="Pfam" id="PF00107">
    <property type="entry name" value="ADH_zinc_N"/>
    <property type="match status" value="1"/>
</dbReference>
<feature type="domain" description="Alcohol dehydrogenase-like C-terminal" evidence="2">
    <location>
        <begin position="175"/>
        <end position="257"/>
    </location>
</feature>
<evidence type="ECO:0000256" key="1">
    <source>
        <dbReference type="SAM" id="MobiDB-lite"/>
    </source>
</evidence>
<accession>A0A7S1FQS2</accession>
<dbReference type="PANTHER" id="PTHR43482:SF1">
    <property type="entry name" value="PROTEIN AST1-RELATED"/>
    <property type="match status" value="1"/>
</dbReference>